<protein>
    <submittedName>
        <fullName evidence="3">Uncharacterized protein</fullName>
    </submittedName>
</protein>
<keyword evidence="2" id="KW-1133">Transmembrane helix</keyword>
<reference evidence="3 4" key="1">
    <citation type="submission" date="2020-08" db="EMBL/GenBank/DDBJ databases">
        <title>Draft genome sequence of Parasphingopyxis sp. GrpM-11.</title>
        <authorList>
            <person name="Oh J."/>
            <person name="Roh D.-H."/>
        </authorList>
    </citation>
    <scope>NUCLEOTIDE SEQUENCE [LARGE SCALE GENOMIC DNA]</scope>
    <source>
        <strain evidence="3 4">GrpM-11</strain>
    </source>
</reference>
<dbReference type="RefSeq" id="WP_185799532.1">
    <property type="nucleotide sequence ID" value="NZ_JACJVJ010000001.1"/>
</dbReference>
<feature type="compositionally biased region" description="Basic and acidic residues" evidence="1">
    <location>
        <begin position="114"/>
        <end position="126"/>
    </location>
</feature>
<sequence length="141" mass="16397">MIPPKPRTIWRDIRSFVSRRERHNWLALIPAMAIPCFIIWLFVLDGRTNIMPTEPVIIYAESWSADRTDEEIIERQRELALDANEQRALRRQRFQEMADRMGIDYDREAAAEADRITEDNRERLARPGDGAATVGNGDEDS</sequence>
<dbReference type="EMBL" id="JACJVJ010000001">
    <property type="protein sequence ID" value="MBC2776229.1"/>
    <property type="molecule type" value="Genomic_DNA"/>
</dbReference>
<dbReference type="AlphaFoldDB" id="A0A842HVF3"/>
<keyword evidence="2" id="KW-0812">Transmembrane</keyword>
<accession>A0A842HVF3</accession>
<comment type="caution">
    <text evidence="3">The sequence shown here is derived from an EMBL/GenBank/DDBJ whole genome shotgun (WGS) entry which is preliminary data.</text>
</comment>
<evidence type="ECO:0000256" key="1">
    <source>
        <dbReference type="SAM" id="MobiDB-lite"/>
    </source>
</evidence>
<feature type="region of interest" description="Disordered" evidence="1">
    <location>
        <begin position="114"/>
        <end position="141"/>
    </location>
</feature>
<feature type="transmembrane region" description="Helical" evidence="2">
    <location>
        <begin position="25"/>
        <end position="44"/>
    </location>
</feature>
<keyword evidence="2" id="KW-0472">Membrane</keyword>
<gene>
    <name evidence="3" type="ORF">H6P80_01215</name>
</gene>
<name>A0A842HVF3_9SPHN</name>
<evidence type="ECO:0000313" key="4">
    <source>
        <dbReference type="Proteomes" id="UP000564378"/>
    </source>
</evidence>
<evidence type="ECO:0000313" key="3">
    <source>
        <dbReference type="EMBL" id="MBC2776229.1"/>
    </source>
</evidence>
<evidence type="ECO:0000256" key="2">
    <source>
        <dbReference type="SAM" id="Phobius"/>
    </source>
</evidence>
<dbReference type="Proteomes" id="UP000564378">
    <property type="component" value="Unassembled WGS sequence"/>
</dbReference>
<proteinExistence type="predicted"/>
<organism evidence="3 4">
    <name type="scientific">Parasphingopyxis marina</name>
    <dbReference type="NCBI Taxonomy" id="2761622"/>
    <lineage>
        <taxon>Bacteria</taxon>
        <taxon>Pseudomonadati</taxon>
        <taxon>Pseudomonadota</taxon>
        <taxon>Alphaproteobacteria</taxon>
        <taxon>Sphingomonadales</taxon>
        <taxon>Sphingomonadaceae</taxon>
        <taxon>Parasphingopyxis</taxon>
    </lineage>
</organism>
<keyword evidence="4" id="KW-1185">Reference proteome</keyword>